<comment type="caution">
    <text evidence="2">The sequence shown here is derived from an EMBL/GenBank/DDBJ whole genome shotgun (WGS) entry which is preliminary data.</text>
</comment>
<feature type="region of interest" description="Disordered" evidence="1">
    <location>
        <begin position="1"/>
        <end position="61"/>
    </location>
</feature>
<reference evidence="2 3" key="2">
    <citation type="submission" date="2019-01" db="EMBL/GenBank/DDBJ databases">
        <title>Motilimonas pumilus sp. nov., isolated from the gut of sea cucumber (Apostichopus japonicus).</title>
        <authorList>
            <person name="Wang F.-Q."/>
            <person name="Ren L.-H."/>
            <person name="Lin Y.-W."/>
            <person name="Sun G.-H."/>
            <person name="Du Z.-J."/>
            <person name="Zhao J.-X."/>
            <person name="Liu X.-J."/>
            <person name="Liu L.-J."/>
        </authorList>
    </citation>
    <scope>NUCLEOTIDE SEQUENCE [LARGE SCALE GENOMIC DNA]</scope>
    <source>
        <strain evidence="2 3">PLHSC7-2</strain>
    </source>
</reference>
<dbReference type="EMBL" id="QZCH01000011">
    <property type="protein sequence ID" value="RJG47764.1"/>
    <property type="molecule type" value="Genomic_DNA"/>
</dbReference>
<protein>
    <submittedName>
        <fullName evidence="2">Uncharacterized protein</fullName>
    </submittedName>
</protein>
<dbReference type="AlphaFoldDB" id="A0A418YF05"/>
<evidence type="ECO:0000256" key="1">
    <source>
        <dbReference type="SAM" id="MobiDB-lite"/>
    </source>
</evidence>
<name>A0A418YF05_9GAMM</name>
<evidence type="ECO:0000313" key="3">
    <source>
        <dbReference type="Proteomes" id="UP000283255"/>
    </source>
</evidence>
<organism evidence="2 3">
    <name type="scientific">Motilimonas pumila</name>
    <dbReference type="NCBI Taxonomy" id="2303987"/>
    <lineage>
        <taxon>Bacteria</taxon>
        <taxon>Pseudomonadati</taxon>
        <taxon>Pseudomonadota</taxon>
        <taxon>Gammaproteobacteria</taxon>
        <taxon>Alteromonadales</taxon>
        <taxon>Alteromonadales genera incertae sedis</taxon>
        <taxon>Motilimonas</taxon>
    </lineage>
</organism>
<feature type="compositionally biased region" description="Polar residues" evidence="1">
    <location>
        <begin position="1"/>
        <end position="27"/>
    </location>
</feature>
<feature type="region of interest" description="Disordered" evidence="1">
    <location>
        <begin position="101"/>
        <end position="122"/>
    </location>
</feature>
<evidence type="ECO:0000313" key="2">
    <source>
        <dbReference type="EMBL" id="RJG47764.1"/>
    </source>
</evidence>
<reference evidence="2 3" key="1">
    <citation type="submission" date="2018-09" db="EMBL/GenBank/DDBJ databases">
        <authorList>
            <person name="Wang F."/>
        </authorList>
    </citation>
    <scope>NUCLEOTIDE SEQUENCE [LARGE SCALE GENOMIC DNA]</scope>
    <source>
        <strain evidence="2 3">PLHSC7-2</strain>
    </source>
</reference>
<sequence length="174" mass="19047">MSAMQIQSSATFSSLTPNASPDASNGVSAGAINREPRSGSQVDKGTRAVVNEPTKPGIEMQVQGAGKVTISAQAYEQLQVEQNGAQREESKIPSQLKDQLIAQQQNKQQAAGQTEEESKQEKIAEIKKEMRKIKEELRKLEHDNSEMAKKQKALLSLALTQLNTSMLDLLKDDI</sequence>
<accession>A0A418YF05</accession>
<dbReference type="Proteomes" id="UP000283255">
    <property type="component" value="Unassembled WGS sequence"/>
</dbReference>
<proteinExistence type="predicted"/>
<feature type="compositionally biased region" description="Low complexity" evidence="1">
    <location>
        <begin position="101"/>
        <end position="113"/>
    </location>
</feature>
<keyword evidence="3" id="KW-1185">Reference proteome</keyword>
<gene>
    <name evidence="2" type="ORF">D1Z90_10210</name>
</gene>